<gene>
    <name evidence="6" type="ORF">PFISCL1PPCAC_20607</name>
</gene>
<dbReference type="PANTHER" id="PTHR16450">
    <property type="entry name" value="RING FINGER PROTEIN 186"/>
    <property type="match status" value="1"/>
</dbReference>
<dbReference type="Proteomes" id="UP001432322">
    <property type="component" value="Unassembled WGS sequence"/>
</dbReference>
<evidence type="ECO:0000256" key="4">
    <source>
        <dbReference type="SAM" id="MobiDB-lite"/>
    </source>
</evidence>
<accession>A0AAV5WFQ9</accession>
<feature type="compositionally biased region" description="Basic and acidic residues" evidence="4">
    <location>
        <begin position="262"/>
        <end position="278"/>
    </location>
</feature>
<feature type="region of interest" description="Disordered" evidence="4">
    <location>
        <begin position="348"/>
        <end position="378"/>
    </location>
</feature>
<evidence type="ECO:0000313" key="6">
    <source>
        <dbReference type="EMBL" id="GMT29310.1"/>
    </source>
</evidence>
<feature type="domain" description="RING-type" evidence="5">
    <location>
        <begin position="292"/>
        <end position="334"/>
    </location>
</feature>
<dbReference type="SMART" id="SM00184">
    <property type="entry name" value="RING"/>
    <property type="match status" value="1"/>
</dbReference>
<feature type="region of interest" description="Disordered" evidence="4">
    <location>
        <begin position="255"/>
        <end position="286"/>
    </location>
</feature>
<sequence length="386" mass="44082">LFFSLVRLPAVPIMPVSPNLASLKKNTVDGIERRKTIKQAPIVSNCPGGLASISEDFDEEMEEEQASIAHSVEPVTPQSPSIQSTPSRLPPIHEMEEEDEEEEALEIGDSEEIEEAPFTPNAGPLTPETTLDDYDHFDSAPLYTPPPPPMEHGPSRTIRFFDREEYESAVTDTEDDGVEERVERSAVHHPSTPPYPVMAHYEFGFNPFDLNEESEEEDLHFDVTDVPYDVRYLIFERLIENALFHNERFVAAAAQPRQMQQMDKEQREQRIKELREENEQSSISPPRFSRSCDVCYTESPRQRSVFIRCGHTTCSACALQIADGSSLLTCPFCREETEFIKLFEAEMEQGKEENEKVPTQNQEVKKDTAEASRPKRPRLFRRAVKF</sequence>
<dbReference type="PROSITE" id="PS50089">
    <property type="entry name" value="ZF_RING_2"/>
    <property type="match status" value="1"/>
</dbReference>
<evidence type="ECO:0000256" key="1">
    <source>
        <dbReference type="ARBA" id="ARBA00022771"/>
    </source>
</evidence>
<dbReference type="SUPFAM" id="SSF57850">
    <property type="entry name" value="RING/U-box"/>
    <property type="match status" value="1"/>
</dbReference>
<evidence type="ECO:0000313" key="7">
    <source>
        <dbReference type="Proteomes" id="UP001432322"/>
    </source>
</evidence>
<name>A0AAV5WFQ9_9BILA</name>
<feature type="region of interest" description="Disordered" evidence="4">
    <location>
        <begin position="63"/>
        <end position="155"/>
    </location>
</feature>
<feature type="non-terminal residue" evidence="6">
    <location>
        <position position="1"/>
    </location>
</feature>
<evidence type="ECO:0000259" key="5">
    <source>
        <dbReference type="PROSITE" id="PS50089"/>
    </source>
</evidence>
<dbReference type="InterPro" id="IPR001841">
    <property type="entry name" value="Znf_RING"/>
</dbReference>
<dbReference type="EMBL" id="BTSY01000005">
    <property type="protein sequence ID" value="GMT29310.1"/>
    <property type="molecule type" value="Genomic_DNA"/>
</dbReference>
<comment type="caution">
    <text evidence="6">The sequence shown here is derived from an EMBL/GenBank/DDBJ whole genome shotgun (WGS) entry which is preliminary data.</text>
</comment>
<keyword evidence="2" id="KW-0862">Zinc</keyword>
<feature type="compositionally biased region" description="Basic and acidic residues" evidence="4">
    <location>
        <begin position="363"/>
        <end position="373"/>
    </location>
</feature>
<reference evidence="6" key="1">
    <citation type="submission" date="2023-10" db="EMBL/GenBank/DDBJ databases">
        <title>Genome assembly of Pristionchus species.</title>
        <authorList>
            <person name="Yoshida K."/>
            <person name="Sommer R.J."/>
        </authorList>
    </citation>
    <scope>NUCLEOTIDE SEQUENCE</scope>
    <source>
        <strain evidence="6">RS5133</strain>
    </source>
</reference>
<keyword evidence="1 3" id="KW-0863">Zinc-finger</keyword>
<dbReference type="Gene3D" id="3.30.40.10">
    <property type="entry name" value="Zinc/RING finger domain, C3HC4 (zinc finger)"/>
    <property type="match status" value="1"/>
</dbReference>
<dbReference type="Pfam" id="PF13920">
    <property type="entry name" value="zf-C3HC4_3"/>
    <property type="match status" value="1"/>
</dbReference>
<evidence type="ECO:0000256" key="2">
    <source>
        <dbReference type="ARBA" id="ARBA00022833"/>
    </source>
</evidence>
<keyword evidence="1 3" id="KW-0479">Metal-binding</keyword>
<organism evidence="6 7">
    <name type="scientific">Pristionchus fissidentatus</name>
    <dbReference type="NCBI Taxonomy" id="1538716"/>
    <lineage>
        <taxon>Eukaryota</taxon>
        <taxon>Metazoa</taxon>
        <taxon>Ecdysozoa</taxon>
        <taxon>Nematoda</taxon>
        <taxon>Chromadorea</taxon>
        <taxon>Rhabditida</taxon>
        <taxon>Rhabditina</taxon>
        <taxon>Diplogasteromorpha</taxon>
        <taxon>Diplogasteroidea</taxon>
        <taxon>Neodiplogasteridae</taxon>
        <taxon>Pristionchus</taxon>
    </lineage>
</organism>
<evidence type="ECO:0000256" key="3">
    <source>
        <dbReference type="PROSITE-ProRule" id="PRU00175"/>
    </source>
</evidence>
<protein>
    <recommendedName>
        <fullName evidence="5">RING-type domain-containing protein</fullName>
    </recommendedName>
</protein>
<dbReference type="AlphaFoldDB" id="A0AAV5WFQ9"/>
<dbReference type="PANTHER" id="PTHR16450:SF1">
    <property type="entry name" value="PROTEIN CBG12045"/>
    <property type="match status" value="1"/>
</dbReference>
<dbReference type="GO" id="GO:0008270">
    <property type="term" value="F:zinc ion binding"/>
    <property type="evidence" value="ECO:0007669"/>
    <property type="project" value="UniProtKB-KW"/>
</dbReference>
<keyword evidence="7" id="KW-1185">Reference proteome</keyword>
<proteinExistence type="predicted"/>
<feature type="compositionally biased region" description="Low complexity" evidence="4">
    <location>
        <begin position="74"/>
        <end position="87"/>
    </location>
</feature>
<dbReference type="InterPro" id="IPR013083">
    <property type="entry name" value="Znf_RING/FYVE/PHD"/>
</dbReference>
<feature type="non-terminal residue" evidence="6">
    <location>
        <position position="386"/>
    </location>
</feature>
<feature type="compositionally biased region" description="Acidic residues" evidence="4">
    <location>
        <begin position="95"/>
        <end position="115"/>
    </location>
</feature>